<organism evidence="2 3">
    <name type="scientific">Liquidambar formosana</name>
    <name type="common">Formosan gum</name>
    <dbReference type="NCBI Taxonomy" id="63359"/>
    <lineage>
        <taxon>Eukaryota</taxon>
        <taxon>Viridiplantae</taxon>
        <taxon>Streptophyta</taxon>
        <taxon>Embryophyta</taxon>
        <taxon>Tracheophyta</taxon>
        <taxon>Spermatophyta</taxon>
        <taxon>Magnoliopsida</taxon>
        <taxon>eudicotyledons</taxon>
        <taxon>Gunneridae</taxon>
        <taxon>Pentapetalae</taxon>
        <taxon>Saxifragales</taxon>
        <taxon>Altingiaceae</taxon>
        <taxon>Liquidambar</taxon>
    </lineage>
</organism>
<dbReference type="InterPro" id="IPR039265">
    <property type="entry name" value="DIR1-like"/>
</dbReference>
<dbReference type="Gene3D" id="1.10.110.10">
    <property type="entry name" value="Plant lipid-transfer and hydrophobic proteins"/>
    <property type="match status" value="1"/>
</dbReference>
<dbReference type="InterPro" id="IPR016140">
    <property type="entry name" value="Bifunc_inhib/LTP/seed_store"/>
</dbReference>
<dbReference type="GO" id="GO:0005504">
    <property type="term" value="F:fatty acid binding"/>
    <property type="evidence" value="ECO:0007669"/>
    <property type="project" value="InterPro"/>
</dbReference>
<dbReference type="PANTHER" id="PTHR33122:SF60">
    <property type="entry name" value="LIPID-TRANSFER PROTEIN DIR1-RELATED"/>
    <property type="match status" value="1"/>
</dbReference>
<comment type="caution">
    <text evidence="2">The sequence shown here is derived from an EMBL/GenBank/DDBJ whole genome shotgun (WGS) entry which is preliminary data.</text>
</comment>
<accession>A0AAP0S419</accession>
<reference evidence="2 3" key="1">
    <citation type="journal article" date="2024" name="Plant J.">
        <title>Genome sequences and population genomics reveal climatic adaptation and genomic divergence between two closely related sweetgum species.</title>
        <authorList>
            <person name="Xu W.Q."/>
            <person name="Ren C.Q."/>
            <person name="Zhang X.Y."/>
            <person name="Comes H.P."/>
            <person name="Liu X.H."/>
            <person name="Li Y.G."/>
            <person name="Kettle C.J."/>
            <person name="Jalonen R."/>
            <person name="Gaisberger H."/>
            <person name="Ma Y.Z."/>
            <person name="Qiu Y.X."/>
        </authorList>
    </citation>
    <scope>NUCLEOTIDE SEQUENCE [LARGE SCALE GENOMIC DNA]</scope>
    <source>
        <tissue evidence="2">Leaves</tissue>
    </source>
</reference>
<sequence>MAPTKNKRKNKGRSPIAKTIVNNEPMMANGLTPWSMCGVAEERLMSCKPSVTLTNPVPPSAACCSAISGADLSCLCSKKSLLAALGLDPNQATQLPAKCNIKTTVRC</sequence>
<dbReference type="EMBL" id="JBBPBK010000004">
    <property type="protein sequence ID" value="KAK9286894.1"/>
    <property type="molecule type" value="Genomic_DNA"/>
</dbReference>
<keyword evidence="3" id="KW-1185">Reference proteome</keyword>
<evidence type="ECO:0000313" key="2">
    <source>
        <dbReference type="EMBL" id="KAK9286894.1"/>
    </source>
</evidence>
<dbReference type="CDD" id="cd04660">
    <property type="entry name" value="nsLTP_like"/>
    <property type="match status" value="1"/>
</dbReference>
<gene>
    <name evidence="2" type="ORF">L1049_015301</name>
</gene>
<dbReference type="PANTHER" id="PTHR33122">
    <property type="entry name" value="LIPID BINDING PROTEIN-RELATED"/>
    <property type="match status" value="1"/>
</dbReference>
<dbReference type="InterPro" id="IPR036312">
    <property type="entry name" value="Bifun_inhib/LTP/seed_sf"/>
</dbReference>
<dbReference type="SUPFAM" id="SSF47699">
    <property type="entry name" value="Bifunctional inhibitor/lipid-transfer protein/seed storage 2S albumin"/>
    <property type="match status" value="1"/>
</dbReference>
<proteinExistence type="predicted"/>
<evidence type="ECO:0000313" key="3">
    <source>
        <dbReference type="Proteomes" id="UP001415857"/>
    </source>
</evidence>
<protein>
    <recommendedName>
        <fullName evidence="1">Bifunctional inhibitor/plant lipid transfer protein/seed storage helical domain-containing protein</fullName>
    </recommendedName>
</protein>
<evidence type="ECO:0000259" key="1">
    <source>
        <dbReference type="SMART" id="SM00499"/>
    </source>
</evidence>
<dbReference type="Proteomes" id="UP001415857">
    <property type="component" value="Unassembled WGS sequence"/>
</dbReference>
<dbReference type="AlphaFoldDB" id="A0AAP0S419"/>
<feature type="domain" description="Bifunctional inhibitor/plant lipid transfer protein/seed storage helical" evidence="1">
    <location>
        <begin position="37"/>
        <end position="107"/>
    </location>
</feature>
<dbReference type="SMART" id="SM00499">
    <property type="entry name" value="AAI"/>
    <property type="match status" value="1"/>
</dbReference>
<dbReference type="Pfam" id="PF14368">
    <property type="entry name" value="LTP_2"/>
    <property type="match status" value="1"/>
</dbReference>
<dbReference type="InterPro" id="IPR044741">
    <property type="entry name" value="NsLTP-like"/>
</dbReference>
<dbReference type="GO" id="GO:0009627">
    <property type="term" value="P:systemic acquired resistance"/>
    <property type="evidence" value="ECO:0007669"/>
    <property type="project" value="InterPro"/>
</dbReference>
<name>A0AAP0S419_LIQFO</name>